<keyword evidence="7" id="KW-0067">ATP-binding</keyword>
<evidence type="ECO:0000313" key="11">
    <source>
        <dbReference type="EMBL" id="NHN55364.1"/>
    </source>
</evidence>
<evidence type="ECO:0000259" key="10">
    <source>
        <dbReference type="PROSITE" id="PS00794"/>
    </source>
</evidence>
<comment type="function">
    <text evidence="9">Catalyzes the conversion of 7,8-dihydroneopterin to 6-hydroxymethyl-7,8-dihydropterin.</text>
</comment>
<keyword evidence="8 9" id="KW-0289">Folate biosynthesis</keyword>
<dbReference type="GO" id="GO:0005524">
    <property type="term" value="F:ATP binding"/>
    <property type="evidence" value="ECO:0007669"/>
    <property type="project" value="UniProtKB-KW"/>
</dbReference>
<evidence type="ECO:0000313" key="12">
    <source>
        <dbReference type="Proteomes" id="UP000744769"/>
    </source>
</evidence>
<dbReference type="GO" id="GO:0046654">
    <property type="term" value="P:tetrahydrofolate biosynthetic process"/>
    <property type="evidence" value="ECO:0007669"/>
    <property type="project" value="UniProtKB-UniRule"/>
</dbReference>
<gene>
    <name evidence="11" type="primary">folK</name>
    <name evidence="11" type="ORF">G9U51_06140</name>
</gene>
<dbReference type="PANTHER" id="PTHR43071:SF1">
    <property type="entry name" value="2-AMINO-4-HYDROXY-6-HYDROXYMETHYLDIHYDROPTERIDINE PYROPHOSPHOKINASE"/>
    <property type="match status" value="1"/>
</dbReference>
<dbReference type="InterPro" id="IPR006157">
    <property type="entry name" value="FolB_dom"/>
</dbReference>
<dbReference type="NCBIfam" id="TIGR01498">
    <property type="entry name" value="folK"/>
    <property type="match status" value="1"/>
</dbReference>
<dbReference type="AlphaFoldDB" id="A0A967AYH4"/>
<feature type="domain" description="7,8-dihydro-6-hydroxymethylpterin-pyrophosphokinase" evidence="10">
    <location>
        <begin position="212"/>
        <end position="223"/>
    </location>
</feature>
<dbReference type="GO" id="GO:0003848">
    <property type="term" value="F:2-amino-4-hydroxy-6-hydroxymethyldihydropteridine diphosphokinase activity"/>
    <property type="evidence" value="ECO:0007669"/>
    <property type="project" value="UniProtKB-EC"/>
</dbReference>
<dbReference type="NCBIfam" id="TIGR00526">
    <property type="entry name" value="folB_dom"/>
    <property type="match status" value="1"/>
</dbReference>
<dbReference type="Proteomes" id="UP000744769">
    <property type="component" value="Unassembled WGS sequence"/>
</dbReference>
<sequence>MSDHIGITGLEVTTCHGVLPEEKTSPQRFLADIDLELDLQPAGATDDLQRSVSYAEIAQAAEAILRGAPVDLIENLAERIATMCLQRREVEAATVTIRKPQAPAGVPFHDAALGGPSVTVHRAQDRPVVIAAGANLGDRQATIEAAVRLLGQVDGLTIIGVAPFVETDPVGGPEQPDYLNTVLVGRTRLAPWTLLRHLHRIESYFRREREIRWGARTLDLDLIQLGDPAEGTEWTVDGDLQLPHPRATERAFVLQPWSRVDPGAHASDVDGQVRPVVGILEQLGTDGVREARR</sequence>
<dbReference type="SUPFAM" id="SSF55083">
    <property type="entry name" value="6-hydroxymethyl-7,8-dihydropterin pyrophosphokinase, HPPK"/>
    <property type="match status" value="1"/>
</dbReference>
<dbReference type="EMBL" id="JAAOIV010000003">
    <property type="protein sequence ID" value="NHN55364.1"/>
    <property type="molecule type" value="Genomic_DNA"/>
</dbReference>
<dbReference type="GO" id="GO:0016301">
    <property type="term" value="F:kinase activity"/>
    <property type="evidence" value="ECO:0007669"/>
    <property type="project" value="UniProtKB-KW"/>
</dbReference>
<dbReference type="Gene3D" id="3.30.1130.10">
    <property type="match status" value="1"/>
</dbReference>
<evidence type="ECO:0000256" key="9">
    <source>
        <dbReference type="RuleBase" id="RU362079"/>
    </source>
</evidence>
<keyword evidence="12" id="KW-1185">Reference proteome</keyword>
<dbReference type="InterPro" id="IPR035907">
    <property type="entry name" value="Hppk_sf"/>
</dbReference>
<evidence type="ECO:0000256" key="6">
    <source>
        <dbReference type="ARBA" id="ARBA00022777"/>
    </source>
</evidence>
<dbReference type="CDD" id="cd00483">
    <property type="entry name" value="HPPK"/>
    <property type="match status" value="1"/>
</dbReference>
<dbReference type="PANTHER" id="PTHR43071">
    <property type="entry name" value="2-AMINO-4-HYDROXY-6-HYDROXYMETHYLDIHYDROPTERIDINE PYROPHOSPHOKINASE"/>
    <property type="match status" value="1"/>
</dbReference>
<comment type="pathway">
    <text evidence="9">Cofactor biosynthesis; tetrahydrofolate biosynthesis; 2-amino-4-hydroxy-6-hydroxymethyl-7,8-dihydropteridine diphosphate from 7,8-dihydroneopterin triphosphate: step 3/4.</text>
</comment>
<dbReference type="InterPro" id="IPR006156">
    <property type="entry name" value="Dihydroneopterin_aldolase"/>
</dbReference>
<dbReference type="InterPro" id="IPR000550">
    <property type="entry name" value="Hppk"/>
</dbReference>
<comment type="similarity">
    <text evidence="3">In the N-terminal section; belongs to the DHNA family.</text>
</comment>
<evidence type="ECO:0000256" key="3">
    <source>
        <dbReference type="ARBA" id="ARBA00009640"/>
    </source>
</evidence>
<evidence type="ECO:0000256" key="8">
    <source>
        <dbReference type="ARBA" id="ARBA00022909"/>
    </source>
</evidence>
<proteinExistence type="inferred from homology"/>
<dbReference type="InterPro" id="IPR043133">
    <property type="entry name" value="GTP-CH-I_C/QueF"/>
</dbReference>
<accession>A0A967AYH4</accession>
<reference evidence="11" key="1">
    <citation type="submission" date="2020-03" db="EMBL/GenBank/DDBJ databases">
        <title>Draft sequencing of Calidifontibacter sp. DB0510.</title>
        <authorList>
            <person name="Kim D.-U."/>
        </authorList>
    </citation>
    <scope>NUCLEOTIDE SEQUENCE</scope>
    <source>
        <strain evidence="11">DB0510</strain>
    </source>
</reference>
<comment type="catalytic activity">
    <reaction evidence="1">
        <text>6-hydroxymethyl-7,8-dihydropterin + ATP = (7,8-dihydropterin-6-yl)methyl diphosphate + AMP + H(+)</text>
        <dbReference type="Rhea" id="RHEA:11412"/>
        <dbReference type="ChEBI" id="CHEBI:15378"/>
        <dbReference type="ChEBI" id="CHEBI:30616"/>
        <dbReference type="ChEBI" id="CHEBI:44841"/>
        <dbReference type="ChEBI" id="CHEBI:72950"/>
        <dbReference type="ChEBI" id="CHEBI:456215"/>
        <dbReference type="EC" id="2.7.6.3"/>
    </reaction>
</comment>
<dbReference type="EC" id="4.1.2.25" evidence="9"/>
<dbReference type="GO" id="GO:0004150">
    <property type="term" value="F:dihydroneopterin aldolase activity"/>
    <property type="evidence" value="ECO:0007669"/>
    <property type="project" value="UniProtKB-UniRule"/>
</dbReference>
<evidence type="ECO:0000256" key="5">
    <source>
        <dbReference type="ARBA" id="ARBA00022741"/>
    </source>
</evidence>
<dbReference type="SUPFAM" id="SSF55620">
    <property type="entry name" value="Tetrahydrobiopterin biosynthesis enzymes-like"/>
    <property type="match status" value="1"/>
</dbReference>
<comment type="similarity">
    <text evidence="9">Belongs to the DHNA family.</text>
</comment>
<comment type="caution">
    <text evidence="11">The sequence shown here is derived from an EMBL/GenBank/DDBJ whole genome shotgun (WGS) entry which is preliminary data.</text>
</comment>
<dbReference type="Gene3D" id="3.30.70.560">
    <property type="entry name" value="7,8-Dihydro-6-hydroxymethylpterin-pyrophosphokinase HPPK"/>
    <property type="match status" value="1"/>
</dbReference>
<comment type="pathway">
    <text evidence="2">Cofactor biosynthesis; tetrahydrofolate biosynthesis; 2-amino-4-hydroxy-6-hydroxymethyl-7,8-dihydropteridine diphosphate from 7,8-dihydroneopterin triphosphate: step 4/4.</text>
</comment>
<evidence type="ECO:0000256" key="2">
    <source>
        <dbReference type="ARBA" id="ARBA00005051"/>
    </source>
</evidence>
<keyword evidence="9" id="KW-0456">Lyase</keyword>
<evidence type="ECO:0000256" key="1">
    <source>
        <dbReference type="ARBA" id="ARBA00000198"/>
    </source>
</evidence>
<dbReference type="NCBIfam" id="TIGR00525">
    <property type="entry name" value="folB"/>
    <property type="match status" value="1"/>
</dbReference>
<dbReference type="Pfam" id="PF01288">
    <property type="entry name" value="HPPK"/>
    <property type="match status" value="1"/>
</dbReference>
<protein>
    <recommendedName>
        <fullName evidence="9">Bifunctional folate synthesis protein</fullName>
    </recommendedName>
    <domain>
        <recommendedName>
            <fullName evidence="9">Dihydroneopterin aldolase</fullName>
            <shortName evidence="9">DHNA</shortName>
            <ecNumber evidence="9">4.1.2.25</ecNumber>
        </recommendedName>
        <alternativeName>
            <fullName evidence="9">7,8-dihydroneopterin aldolase</fullName>
        </alternativeName>
    </domain>
    <domain>
        <recommendedName>
            <fullName evidence="9">2-amino-4-hydroxy-6-hydroxymethyldihydropteridine pyrophosphokinase</fullName>
            <ecNumber evidence="9">2.7.6.3</ecNumber>
        </recommendedName>
        <alternativeName>
            <fullName evidence="9">6-hydroxymethyl-7,8-dihydropterin pyrophosphokinase</fullName>
            <shortName evidence="9">PPPK</shortName>
        </alternativeName>
        <alternativeName>
            <fullName evidence="9">7,8-dihydro-6-hydroxymethylpterin pyrophosphokinase</fullName>
            <shortName evidence="9">HPPK</shortName>
        </alternativeName>
    </domain>
</protein>
<evidence type="ECO:0000256" key="7">
    <source>
        <dbReference type="ARBA" id="ARBA00022840"/>
    </source>
</evidence>
<name>A0A967AYH4_9MICO</name>
<organism evidence="11 12">
    <name type="scientific">Metallococcus carri</name>
    <dbReference type="NCBI Taxonomy" id="1656884"/>
    <lineage>
        <taxon>Bacteria</taxon>
        <taxon>Bacillati</taxon>
        <taxon>Actinomycetota</taxon>
        <taxon>Actinomycetes</taxon>
        <taxon>Micrococcales</taxon>
        <taxon>Dermacoccaceae</taxon>
        <taxon>Metallococcus</taxon>
    </lineage>
</organism>
<keyword evidence="6" id="KW-0418">Kinase</keyword>
<dbReference type="Pfam" id="PF02152">
    <property type="entry name" value="FolB"/>
    <property type="match status" value="1"/>
</dbReference>
<keyword evidence="5" id="KW-0547">Nucleotide-binding</keyword>
<keyword evidence="4 11" id="KW-0808">Transferase</keyword>
<dbReference type="SMART" id="SM00905">
    <property type="entry name" value="FolB"/>
    <property type="match status" value="1"/>
</dbReference>
<dbReference type="GO" id="GO:0046656">
    <property type="term" value="P:folic acid biosynthetic process"/>
    <property type="evidence" value="ECO:0007669"/>
    <property type="project" value="UniProtKB-UniRule"/>
</dbReference>
<dbReference type="EC" id="2.7.6.3" evidence="9"/>
<comment type="catalytic activity">
    <reaction evidence="9">
        <text>7,8-dihydroneopterin = 6-hydroxymethyl-7,8-dihydropterin + glycolaldehyde</text>
        <dbReference type="Rhea" id="RHEA:10540"/>
        <dbReference type="ChEBI" id="CHEBI:17001"/>
        <dbReference type="ChEBI" id="CHEBI:17071"/>
        <dbReference type="ChEBI" id="CHEBI:44841"/>
        <dbReference type="EC" id="4.1.2.25"/>
    </reaction>
</comment>
<dbReference type="PROSITE" id="PS00794">
    <property type="entry name" value="HPPK"/>
    <property type="match status" value="1"/>
</dbReference>
<evidence type="ECO:0000256" key="4">
    <source>
        <dbReference type="ARBA" id="ARBA00022679"/>
    </source>
</evidence>
<dbReference type="RefSeq" id="WP_166194726.1">
    <property type="nucleotide sequence ID" value="NZ_JAAOIV010000003.1"/>
</dbReference>